<keyword evidence="2" id="KW-1185">Reference proteome</keyword>
<dbReference type="RefSeq" id="WP_207006651.1">
    <property type="nucleotide sequence ID" value="NZ_CP022295.1"/>
</dbReference>
<reference evidence="1 2" key="1">
    <citation type="submission" date="2017-06" db="EMBL/GenBank/DDBJ databases">
        <title>Complete Genome Sequence of the Soil Carbazole-Degrading Bacterium Nocardioides aromaticivorans IC177.</title>
        <authorList>
            <person name="Vejarano F."/>
            <person name="Suzuki-Minakuchi C."/>
            <person name="Ohtsubo Y."/>
            <person name="Tsuda M."/>
            <person name="Okada K."/>
            <person name="Nojiri H."/>
        </authorList>
    </citation>
    <scope>NUCLEOTIDE SEQUENCE [LARGE SCALE GENOMIC DNA]</scope>
    <source>
        <strain evidence="1 2">IC177</strain>
    </source>
</reference>
<evidence type="ECO:0000313" key="1">
    <source>
        <dbReference type="EMBL" id="QSR27822.1"/>
    </source>
</evidence>
<protein>
    <submittedName>
        <fullName evidence="1">Uncharacterized protein</fullName>
    </submittedName>
</protein>
<sequence>MNELTIRIDSRVSNYPSVRLLVDGEDLLASSGADEGNDPADILDSGALLPQDPPRRIAFYGCACGEFGCANVAGLVIGRGEQVEWTDFRTLTGVYDAALPESGSGPDPATGLEPEWRQPLDLPTLSFERDRYVAVVRDAMADRSWETRPRAVIRHMRELRPATTHWAAREGDRITVHHRDDRTVWSTDLLVPPGAPDMLAARLVALLDVGVDPRRIAAEALWA</sequence>
<dbReference type="Proteomes" id="UP000662818">
    <property type="component" value="Chromosome"/>
</dbReference>
<organism evidence="1 2">
    <name type="scientific">Nocardioides aromaticivorans</name>
    <dbReference type="NCBI Taxonomy" id="200618"/>
    <lineage>
        <taxon>Bacteria</taxon>
        <taxon>Bacillati</taxon>
        <taxon>Actinomycetota</taxon>
        <taxon>Actinomycetes</taxon>
        <taxon>Propionibacteriales</taxon>
        <taxon>Nocardioidaceae</taxon>
        <taxon>Nocardioides</taxon>
    </lineage>
</organism>
<evidence type="ECO:0000313" key="2">
    <source>
        <dbReference type="Proteomes" id="UP000662818"/>
    </source>
</evidence>
<gene>
    <name evidence="1" type="ORF">CFH99_19545</name>
</gene>
<accession>A0ABX7PPY4</accession>
<dbReference type="EMBL" id="CP022295">
    <property type="protein sequence ID" value="QSR27822.1"/>
    <property type="molecule type" value="Genomic_DNA"/>
</dbReference>
<proteinExistence type="predicted"/>
<name>A0ABX7PPY4_9ACTN</name>